<dbReference type="AlphaFoldDB" id="A0A2A9EKR4"/>
<organism evidence="4 5">
    <name type="scientific">Georgenia soli</name>
    <dbReference type="NCBI Taxonomy" id="638953"/>
    <lineage>
        <taxon>Bacteria</taxon>
        <taxon>Bacillati</taxon>
        <taxon>Actinomycetota</taxon>
        <taxon>Actinomycetes</taxon>
        <taxon>Micrococcales</taxon>
        <taxon>Bogoriellaceae</taxon>
        <taxon>Georgenia</taxon>
    </lineage>
</organism>
<dbReference type="PROSITE" id="PS00379">
    <property type="entry name" value="CDP_ALCOHOL_P_TRANSF"/>
    <property type="match status" value="1"/>
</dbReference>
<name>A0A2A9EKR4_9MICO</name>
<reference evidence="4 5" key="1">
    <citation type="submission" date="2017-10" db="EMBL/GenBank/DDBJ databases">
        <title>Sequencing the genomes of 1000 actinobacteria strains.</title>
        <authorList>
            <person name="Klenk H.-P."/>
        </authorList>
    </citation>
    <scope>NUCLEOTIDE SEQUENCE [LARGE SCALE GENOMIC DNA]</scope>
    <source>
        <strain evidence="4 5">DSM 21838</strain>
    </source>
</reference>
<dbReference type="InterPro" id="IPR000462">
    <property type="entry name" value="CDP-OH_P_trans"/>
</dbReference>
<dbReference type="Proteomes" id="UP000222106">
    <property type="component" value="Unassembled WGS sequence"/>
</dbReference>
<evidence type="ECO:0000313" key="4">
    <source>
        <dbReference type="EMBL" id="PFG38830.1"/>
    </source>
</evidence>
<dbReference type="GO" id="GO:0016020">
    <property type="term" value="C:membrane"/>
    <property type="evidence" value="ECO:0007669"/>
    <property type="project" value="InterPro"/>
</dbReference>
<evidence type="ECO:0000256" key="1">
    <source>
        <dbReference type="ARBA" id="ARBA00022679"/>
    </source>
</evidence>
<evidence type="ECO:0000256" key="3">
    <source>
        <dbReference type="SAM" id="Phobius"/>
    </source>
</evidence>
<feature type="transmembrane region" description="Helical" evidence="3">
    <location>
        <begin position="55"/>
        <end position="73"/>
    </location>
</feature>
<evidence type="ECO:0000313" key="5">
    <source>
        <dbReference type="Proteomes" id="UP000222106"/>
    </source>
</evidence>
<dbReference type="Gene3D" id="1.20.120.1760">
    <property type="match status" value="1"/>
</dbReference>
<protein>
    <submittedName>
        <fullName evidence="4">CDP-alcohol phosphatidyltransferase-like enzyme</fullName>
    </submittedName>
</protein>
<keyword evidence="3" id="KW-1133">Transmembrane helix</keyword>
<dbReference type="InterPro" id="IPR043130">
    <property type="entry name" value="CDP-OH_PTrfase_TM_dom"/>
</dbReference>
<dbReference type="GO" id="GO:0008654">
    <property type="term" value="P:phospholipid biosynthetic process"/>
    <property type="evidence" value="ECO:0007669"/>
    <property type="project" value="InterPro"/>
</dbReference>
<accession>A0A2A9EKR4</accession>
<keyword evidence="5" id="KW-1185">Reference proteome</keyword>
<feature type="transmembrane region" description="Helical" evidence="3">
    <location>
        <begin position="187"/>
        <end position="210"/>
    </location>
</feature>
<keyword evidence="3" id="KW-0472">Membrane</keyword>
<dbReference type="InterPro" id="IPR048254">
    <property type="entry name" value="CDP_ALCOHOL_P_TRANSF_CS"/>
</dbReference>
<feature type="transmembrane region" description="Helical" evidence="3">
    <location>
        <begin position="216"/>
        <end position="237"/>
    </location>
</feature>
<dbReference type="OrthoDB" id="7390033at2"/>
<proteinExistence type="inferred from homology"/>
<evidence type="ECO:0000256" key="2">
    <source>
        <dbReference type="RuleBase" id="RU003750"/>
    </source>
</evidence>
<keyword evidence="1 2" id="KW-0808">Transferase</keyword>
<dbReference type="Pfam" id="PF01066">
    <property type="entry name" value="CDP-OH_P_transf"/>
    <property type="match status" value="1"/>
</dbReference>
<comment type="similarity">
    <text evidence="2">Belongs to the CDP-alcohol phosphatidyltransferase class-I family.</text>
</comment>
<dbReference type="EMBL" id="PDJI01000004">
    <property type="protein sequence ID" value="PFG38830.1"/>
    <property type="molecule type" value="Genomic_DNA"/>
</dbReference>
<keyword evidence="3" id="KW-0812">Transmembrane</keyword>
<gene>
    <name evidence="4" type="ORF">ATJ97_1318</name>
</gene>
<dbReference type="RefSeq" id="WP_098483034.1">
    <property type="nucleotide sequence ID" value="NZ_PDJI01000004.1"/>
</dbReference>
<sequence length="245" mass="26244">MAQRTSTTFTESVRSLRAAQKSNRGAPLYSRLVNRPLGRIFAAAAHRLGMTPNQVTGVSALLTFTGIALVVLVRPTPATSVTVAVLLVLGYALDSADGQLARLLGGGTPAGEWLDHVVDCAKTATIHLSVLVSLYRFAELPTDLLLLVPLSFSAFDAVWFFGFILTDRLRRPGGPALASSERSRPSVVRSLLALPTDYGVLCLVFLTLAWPEVFLVAYGVLMLGTAGYLVLALPKWYRDVAGLSS</sequence>
<comment type="caution">
    <text evidence="4">The sequence shown here is derived from an EMBL/GenBank/DDBJ whole genome shotgun (WGS) entry which is preliminary data.</text>
</comment>
<feature type="transmembrane region" description="Helical" evidence="3">
    <location>
        <begin position="144"/>
        <end position="166"/>
    </location>
</feature>
<dbReference type="GO" id="GO:0016780">
    <property type="term" value="F:phosphotransferase activity, for other substituted phosphate groups"/>
    <property type="evidence" value="ECO:0007669"/>
    <property type="project" value="InterPro"/>
</dbReference>